<dbReference type="OrthoDB" id="538111at2759"/>
<evidence type="ECO:0000313" key="2">
    <source>
        <dbReference type="EMBL" id="KAG2454372.1"/>
    </source>
</evidence>
<comment type="caution">
    <text evidence="2">The sequence shown here is derived from an EMBL/GenBank/DDBJ whole genome shotgun (WGS) entry which is preliminary data.</text>
</comment>
<reference evidence="2" key="1">
    <citation type="journal article" date="2020" name="bioRxiv">
        <title>Comparative genomics of Chlamydomonas.</title>
        <authorList>
            <person name="Craig R.J."/>
            <person name="Hasan A.R."/>
            <person name="Ness R.W."/>
            <person name="Keightley P.D."/>
        </authorList>
    </citation>
    <scope>NUCLEOTIDE SEQUENCE</scope>
    <source>
        <strain evidence="2">CCAP 11/173</strain>
    </source>
</reference>
<feature type="compositionally biased region" description="Basic and acidic residues" evidence="1">
    <location>
        <begin position="49"/>
        <end position="59"/>
    </location>
</feature>
<keyword evidence="3" id="KW-1185">Reference proteome</keyword>
<feature type="compositionally biased region" description="Pro residues" evidence="1">
    <location>
        <begin position="277"/>
        <end position="358"/>
    </location>
</feature>
<name>A0A836BCD4_9CHLO</name>
<dbReference type="EMBL" id="JAEHOD010000002">
    <property type="protein sequence ID" value="KAG2454372.1"/>
    <property type="molecule type" value="Genomic_DNA"/>
</dbReference>
<dbReference type="AlphaFoldDB" id="A0A836BCD4"/>
<evidence type="ECO:0000256" key="1">
    <source>
        <dbReference type="SAM" id="MobiDB-lite"/>
    </source>
</evidence>
<organism evidence="2 3">
    <name type="scientific">Chlamydomonas schloesseri</name>
    <dbReference type="NCBI Taxonomy" id="2026947"/>
    <lineage>
        <taxon>Eukaryota</taxon>
        <taxon>Viridiplantae</taxon>
        <taxon>Chlorophyta</taxon>
        <taxon>core chlorophytes</taxon>
        <taxon>Chlorophyceae</taxon>
        <taxon>CS clade</taxon>
        <taxon>Chlamydomonadales</taxon>
        <taxon>Chlamydomonadaceae</taxon>
        <taxon>Chlamydomonas</taxon>
    </lineage>
</organism>
<feature type="region of interest" description="Disordered" evidence="1">
    <location>
        <begin position="277"/>
        <end position="364"/>
    </location>
</feature>
<feature type="region of interest" description="Disordered" evidence="1">
    <location>
        <begin position="45"/>
        <end position="111"/>
    </location>
</feature>
<proteinExistence type="predicted"/>
<gene>
    <name evidence="2" type="ORF">HYH02_001395</name>
</gene>
<feature type="region of interest" description="Disordered" evidence="1">
    <location>
        <begin position="1"/>
        <end position="22"/>
    </location>
</feature>
<evidence type="ECO:0000313" key="3">
    <source>
        <dbReference type="Proteomes" id="UP000613740"/>
    </source>
</evidence>
<protein>
    <submittedName>
        <fullName evidence="2">Uncharacterized protein</fullName>
    </submittedName>
</protein>
<feature type="compositionally biased region" description="Pro residues" evidence="1">
    <location>
        <begin position="87"/>
        <end position="106"/>
    </location>
</feature>
<accession>A0A836BCD4</accession>
<dbReference type="Proteomes" id="UP000613740">
    <property type="component" value="Unassembled WGS sequence"/>
</dbReference>
<sequence length="364" mass="38677">MPPTATLAAAPSGSRRSSRLLQPPRLTSAVAMFALIAALLVASPAAATKDAKDKPDKPGRGQQPWPTPSPSPAGGDEHGSTAYEFCPSPPPVEDAAASPPPPPSRANPPACNPDTYPYVNLTYYNPRECRTYTLFDVNAGCMPTWDKARRYCDAIGLELAPWGESESEDSCRKLCATNRYTCWMGGAAPAGLCNLMTQEGYGVQQGCQQPVRWVCRTKESRCPYPPPPPPQSCYDKCMYDNPWVIPDVPYCDPQGKAYRNYCDGHCRCTEEMKPCHSPPSPLPPSPPPLPSPAPPSPEPPSPEPPSPAPQPIGQPPAAPPAYPPAYPPSPEPPSPPSPSPPYPSPPPPSPPPPSPAQPSSPTAA</sequence>
<feature type="compositionally biased region" description="Low complexity" evidence="1">
    <location>
        <begin position="7"/>
        <end position="22"/>
    </location>
</feature>